<organism evidence="9 10">
    <name type="scientific">Chitinophaga cymbidii</name>
    <dbReference type="NCBI Taxonomy" id="1096750"/>
    <lineage>
        <taxon>Bacteria</taxon>
        <taxon>Pseudomonadati</taxon>
        <taxon>Bacteroidota</taxon>
        <taxon>Chitinophagia</taxon>
        <taxon>Chitinophagales</taxon>
        <taxon>Chitinophagaceae</taxon>
        <taxon>Chitinophaga</taxon>
    </lineage>
</organism>
<accession>A0A512RQV4</accession>
<evidence type="ECO:0000256" key="3">
    <source>
        <dbReference type="ARBA" id="ARBA00022452"/>
    </source>
</evidence>
<keyword evidence="5 7" id="KW-0472">Membrane</keyword>
<evidence type="ECO:0000313" key="9">
    <source>
        <dbReference type="EMBL" id="GEP98075.1"/>
    </source>
</evidence>
<dbReference type="NCBIfam" id="TIGR04056">
    <property type="entry name" value="OMP_RagA_SusC"/>
    <property type="match status" value="1"/>
</dbReference>
<dbReference type="EMBL" id="BKAU01000005">
    <property type="protein sequence ID" value="GEP98075.1"/>
    <property type="molecule type" value="Genomic_DNA"/>
</dbReference>
<keyword evidence="2 7" id="KW-0813">Transport</keyword>
<sequence>MKKKANANGFVPASGTERPGCHLINQIRRIMRLTGLLLTVCLMSASAEGLAQRISVTGKQLTLKQVFEAIERQTDYVVLYSDPVLQLSRPVAMHADKMPLDEFLSTVFAAQPQLSYGIKGKSIFVIEKPAGFTEIAQQVEIQLTDSAGHALPGATVHNRSRQQSVITGHDGRVTISVFPGDVLVIRYIGHEQLTLKITETHIREKVLRLQLKGETVVLRELAVVATGYQEIPQERVTGSFTRIGRETIERSTGMSILSRLEGVSNGLLLDRNAGNPDQISIRGRSTIFSNTRPLIILDNFPYEGDINLINPNDIESVTLLKDATAASIWGVRSANGVIVITTKKAKRGFRLELSTNLGISAKPDVYYTKQMTSAEYVDAERRLFALGEYDRNINNGYSPLSPVVELLAQVRAGRLQADEADRRIAEIAGHDVRDDLDRYFYRKSVQQQHLLTLSSGGEKLKNIFSIGYDRGLNNRVDQRSSRFNLRSANEWTILGDRLKANLDVLFSQSRETTGNAAGYMPRTPYAKLAENGAPLEVMTLSTLRSSYTDTAGQGLLLDWKYRPLDEMQRELNRYDQQDQQLRIQGSISSRIYRSFEIKVSYLHSLGRTDASTLYDPASFYVRDLVNQYSQVDHANRTVQYVVPKGAILNESFYRQRSQYGRIQLNWDERLGTMHRLGGMIGAEWRHDEQTANNPPNLYGYDAETESQVSIDDVNFYEIYHTGFYSRLTNTASRSKSTDRNRSVYALLSYDYNSRLMLTASARKDESNIFGVASNQRGVPLWSLGAAYNLHTLLPDRKEVLDYLKLRTTFGYNGNVDKNTTAFLTSKLDRSTSLWNMPIDVILNPPNSTLRWERVQNMNIGMDFSLWNGRVGGVAEYYIKNGKDLMGYSPVAPQTGVVQFYGNVAATHTAGLDMQLWYNWTPKRAVRLRTDLILNISKDRVTEYYIPPGSNTDIVSSLGIVPIEGYPINALVMYAFEGLNDKGDPLGRTSRGVTDDWGDIQNGQDRNSIVMMGSKVPVQFGSLRNTISWKQLELSFNLLFKFGYYFKRTNSFYTGGLIGGSYQYSDYALRWQQPGDELHTTVPAFLYPDNVNRNTFYQHSTVLGLRGDHIRFQDIRLAYDCQPRVKGISGLQVYAYLSNLGIIWRKNSQGLDPHVLSGYPVPLQLSIGARAHF</sequence>
<dbReference type="Proteomes" id="UP000321436">
    <property type="component" value="Unassembled WGS sequence"/>
</dbReference>
<dbReference type="Gene3D" id="2.170.130.10">
    <property type="entry name" value="TonB-dependent receptor, plug domain"/>
    <property type="match status" value="1"/>
</dbReference>
<evidence type="ECO:0000256" key="5">
    <source>
        <dbReference type="ARBA" id="ARBA00023136"/>
    </source>
</evidence>
<dbReference type="InterPro" id="IPR036942">
    <property type="entry name" value="Beta-barrel_TonB_sf"/>
</dbReference>
<comment type="subcellular location">
    <subcellularLocation>
        <location evidence="1 7">Cell outer membrane</location>
        <topology evidence="1 7">Multi-pass membrane protein</topology>
    </subcellularLocation>
</comment>
<dbReference type="PROSITE" id="PS52016">
    <property type="entry name" value="TONB_DEPENDENT_REC_3"/>
    <property type="match status" value="1"/>
</dbReference>
<protein>
    <submittedName>
        <fullName evidence="9">SusC/RagA family TonB-linked outer membrane protein</fullName>
    </submittedName>
</protein>
<evidence type="ECO:0000313" key="10">
    <source>
        <dbReference type="Proteomes" id="UP000321436"/>
    </source>
</evidence>
<reference evidence="9 10" key="1">
    <citation type="submission" date="2019-07" db="EMBL/GenBank/DDBJ databases">
        <title>Whole genome shotgun sequence of Chitinophaga cymbidii NBRC 109752.</title>
        <authorList>
            <person name="Hosoyama A."/>
            <person name="Uohara A."/>
            <person name="Ohji S."/>
            <person name="Ichikawa N."/>
        </authorList>
    </citation>
    <scope>NUCLEOTIDE SEQUENCE [LARGE SCALE GENOMIC DNA]</scope>
    <source>
        <strain evidence="9 10">NBRC 109752</strain>
    </source>
</reference>
<dbReference type="InterPro" id="IPR023996">
    <property type="entry name" value="TonB-dep_OMP_SusC/RagA"/>
</dbReference>
<dbReference type="GO" id="GO:0009279">
    <property type="term" value="C:cell outer membrane"/>
    <property type="evidence" value="ECO:0007669"/>
    <property type="project" value="UniProtKB-SubCell"/>
</dbReference>
<comment type="caution">
    <text evidence="9">The sequence shown here is derived from an EMBL/GenBank/DDBJ whole genome shotgun (WGS) entry which is preliminary data.</text>
</comment>
<dbReference type="SUPFAM" id="SSF49464">
    <property type="entry name" value="Carboxypeptidase regulatory domain-like"/>
    <property type="match status" value="1"/>
</dbReference>
<keyword evidence="10" id="KW-1185">Reference proteome</keyword>
<evidence type="ECO:0000256" key="6">
    <source>
        <dbReference type="ARBA" id="ARBA00023237"/>
    </source>
</evidence>
<dbReference type="AlphaFoldDB" id="A0A512RQV4"/>
<dbReference type="InterPro" id="IPR037066">
    <property type="entry name" value="Plug_dom_sf"/>
</dbReference>
<keyword evidence="3 7" id="KW-1134">Transmembrane beta strand</keyword>
<evidence type="ECO:0000256" key="7">
    <source>
        <dbReference type="PROSITE-ProRule" id="PRU01360"/>
    </source>
</evidence>
<evidence type="ECO:0000259" key="8">
    <source>
        <dbReference type="Pfam" id="PF07715"/>
    </source>
</evidence>
<dbReference type="Gene3D" id="2.40.170.20">
    <property type="entry name" value="TonB-dependent receptor, beta-barrel domain"/>
    <property type="match status" value="1"/>
</dbReference>
<evidence type="ECO:0000256" key="2">
    <source>
        <dbReference type="ARBA" id="ARBA00022448"/>
    </source>
</evidence>
<dbReference type="InterPro" id="IPR039426">
    <property type="entry name" value="TonB-dep_rcpt-like"/>
</dbReference>
<comment type="similarity">
    <text evidence="7">Belongs to the TonB-dependent receptor family.</text>
</comment>
<dbReference type="InterPro" id="IPR008969">
    <property type="entry name" value="CarboxyPept-like_regulatory"/>
</dbReference>
<gene>
    <name evidence="9" type="ORF">CCY01nite_43350</name>
</gene>
<dbReference type="OrthoDB" id="9768177at2"/>
<name>A0A512RQV4_9BACT</name>
<dbReference type="Pfam" id="PF07715">
    <property type="entry name" value="Plug"/>
    <property type="match status" value="1"/>
</dbReference>
<dbReference type="NCBIfam" id="TIGR04057">
    <property type="entry name" value="SusC_RagA_signa"/>
    <property type="match status" value="1"/>
</dbReference>
<keyword evidence="6 7" id="KW-0998">Cell outer membrane</keyword>
<feature type="domain" description="TonB-dependent receptor plug" evidence="8">
    <location>
        <begin position="233"/>
        <end position="337"/>
    </location>
</feature>
<evidence type="ECO:0000256" key="4">
    <source>
        <dbReference type="ARBA" id="ARBA00022692"/>
    </source>
</evidence>
<dbReference type="SUPFAM" id="SSF56935">
    <property type="entry name" value="Porins"/>
    <property type="match status" value="1"/>
</dbReference>
<keyword evidence="4 7" id="KW-0812">Transmembrane</keyword>
<proteinExistence type="inferred from homology"/>
<dbReference type="InterPro" id="IPR023997">
    <property type="entry name" value="TonB-dep_OMP_SusC/RagA_CS"/>
</dbReference>
<evidence type="ECO:0000256" key="1">
    <source>
        <dbReference type="ARBA" id="ARBA00004571"/>
    </source>
</evidence>
<dbReference type="InterPro" id="IPR012910">
    <property type="entry name" value="Plug_dom"/>
</dbReference>